<sequence>MQNGLHFISGLPRSGSTLLAAILRQNPRLHAGMSSPVGSLFMALQGAMSRRNEAAIFIDEMQKREILKGVFDNYYHAIHPTKMVLDTNRAWCSKLPTLVKLFPEAKVICCVRHVPWIMDSLERLIRQNAFELSGIFNFESLNTVYTRVNRLATSDGLVGFAIDALREAFWGENASRLILVGYEALCKDPSGTLDQIYDFLGESRFAHDFENVEYEADDFDLGIGTPNLHKVRRKVSWLERETVLPPELFNRFANDAFWMIPELNTHNVPVISPRG</sequence>
<dbReference type="RefSeq" id="WP_237891924.1">
    <property type="nucleotide sequence ID" value="NZ_JAKLTY010000040.1"/>
</dbReference>
<organism evidence="1 2">
    <name type="scientific">Bradyrhizobium zhengyangense</name>
    <dbReference type="NCBI Taxonomy" id="2911009"/>
    <lineage>
        <taxon>Bacteria</taxon>
        <taxon>Pseudomonadati</taxon>
        <taxon>Pseudomonadota</taxon>
        <taxon>Alphaproteobacteria</taxon>
        <taxon>Hyphomicrobiales</taxon>
        <taxon>Nitrobacteraceae</taxon>
        <taxon>Bradyrhizobium</taxon>
    </lineage>
</organism>
<proteinExistence type="predicted"/>
<protein>
    <submittedName>
        <fullName evidence="1">Sulfotransferase</fullName>
    </submittedName>
</protein>
<dbReference type="Proteomes" id="UP001139054">
    <property type="component" value="Unassembled WGS sequence"/>
</dbReference>
<dbReference type="Gene3D" id="3.40.50.300">
    <property type="entry name" value="P-loop containing nucleotide triphosphate hydrolases"/>
    <property type="match status" value="1"/>
</dbReference>
<dbReference type="Pfam" id="PF13469">
    <property type="entry name" value="Sulfotransfer_3"/>
    <property type="match status" value="1"/>
</dbReference>
<evidence type="ECO:0000313" key="2">
    <source>
        <dbReference type="Proteomes" id="UP001139054"/>
    </source>
</evidence>
<accession>A0A9X1UEE4</accession>
<dbReference type="InterPro" id="IPR027417">
    <property type="entry name" value="P-loop_NTPase"/>
</dbReference>
<gene>
    <name evidence="1" type="ORF">L6654_37705</name>
</gene>
<reference evidence="1" key="1">
    <citation type="submission" date="2022-01" db="EMBL/GenBank/DDBJ databases">
        <title>Genome sequnece data of strain Bradyrhizobium sp. nov.</title>
        <authorList>
            <person name="Zhang J."/>
        </authorList>
    </citation>
    <scope>NUCLEOTIDE SEQUENCE</scope>
    <source>
        <strain evidence="1">WYCCWR 13023</strain>
    </source>
</reference>
<name>A0A9X1UEE4_9BRAD</name>
<evidence type="ECO:0000313" key="1">
    <source>
        <dbReference type="EMBL" id="MCG2632354.1"/>
    </source>
</evidence>
<dbReference type="SUPFAM" id="SSF52540">
    <property type="entry name" value="P-loop containing nucleoside triphosphate hydrolases"/>
    <property type="match status" value="1"/>
</dbReference>
<dbReference type="AlphaFoldDB" id="A0A9X1UEE4"/>
<dbReference type="EMBL" id="JAKLTY010000040">
    <property type="protein sequence ID" value="MCG2632354.1"/>
    <property type="molecule type" value="Genomic_DNA"/>
</dbReference>
<comment type="caution">
    <text evidence="1">The sequence shown here is derived from an EMBL/GenBank/DDBJ whole genome shotgun (WGS) entry which is preliminary data.</text>
</comment>